<proteinExistence type="predicted"/>
<keyword evidence="3" id="KW-1185">Reference proteome</keyword>
<evidence type="ECO:0000313" key="2">
    <source>
        <dbReference type="EMBL" id="TCK66927.1"/>
    </source>
</evidence>
<dbReference type="EMBL" id="SMGJ01000009">
    <property type="protein sequence ID" value="TCK66927.1"/>
    <property type="molecule type" value="Genomic_DNA"/>
</dbReference>
<accession>A0A4R1KR08</accession>
<dbReference type="InterPro" id="IPR037914">
    <property type="entry name" value="SpoVT-AbrB_sf"/>
</dbReference>
<comment type="caution">
    <text evidence="2">The sequence shown here is derived from an EMBL/GenBank/DDBJ whole genome shotgun (WGS) entry which is preliminary data.</text>
</comment>
<protein>
    <submittedName>
        <fullName evidence="2">Antitoxin MazE</fullName>
    </submittedName>
</protein>
<dbReference type="Pfam" id="PF04014">
    <property type="entry name" value="MazE_antitoxin"/>
    <property type="match status" value="1"/>
</dbReference>
<dbReference type="PANTHER" id="PTHR40516:SF1">
    <property type="entry name" value="ANTITOXIN CHPS-RELATED"/>
    <property type="match status" value="1"/>
</dbReference>
<dbReference type="InterPro" id="IPR007159">
    <property type="entry name" value="SpoVT-AbrB_dom"/>
</dbReference>
<feature type="domain" description="SpoVT-AbrB" evidence="1">
    <location>
        <begin position="6"/>
        <end position="47"/>
    </location>
</feature>
<evidence type="ECO:0000259" key="1">
    <source>
        <dbReference type="Pfam" id="PF04014"/>
    </source>
</evidence>
<dbReference type="PANTHER" id="PTHR40516">
    <property type="entry name" value="ANTITOXIN CHPS-RELATED"/>
    <property type="match status" value="1"/>
</dbReference>
<reference evidence="2 3" key="1">
    <citation type="submission" date="2019-03" db="EMBL/GenBank/DDBJ databases">
        <title>Genomic Encyclopedia of Type Strains, Phase IV (KMG-IV): sequencing the most valuable type-strain genomes for metagenomic binning, comparative biology and taxonomic classification.</title>
        <authorList>
            <person name="Goeker M."/>
        </authorList>
    </citation>
    <scope>NUCLEOTIDE SEQUENCE [LARGE SCALE GENOMIC DNA]</scope>
    <source>
        <strain evidence="2 3">DSM 10053</strain>
    </source>
</reference>
<evidence type="ECO:0000313" key="3">
    <source>
        <dbReference type="Proteomes" id="UP000295496"/>
    </source>
</evidence>
<dbReference type="Proteomes" id="UP000295496">
    <property type="component" value="Unassembled WGS sequence"/>
</dbReference>
<name>A0A4R1KR08_9PAST</name>
<dbReference type="Gene3D" id="2.10.260.10">
    <property type="match status" value="1"/>
</dbReference>
<dbReference type="AlphaFoldDB" id="A0A4R1KR08"/>
<dbReference type="GO" id="GO:0003677">
    <property type="term" value="F:DNA binding"/>
    <property type="evidence" value="ECO:0007669"/>
    <property type="project" value="InterPro"/>
</dbReference>
<sequence>MQVTVQSLGNSLAIPIPNSLIQQFNMHAQSQVELRQEQGRIIIEPIRLYTLDTMLAQITHDNLHEEADFGTAQGNEAW</sequence>
<gene>
    <name evidence="2" type="ORF">EV692_2196</name>
</gene>
<organism evidence="2 3">
    <name type="scientific">Lonepinella koalarum</name>
    <dbReference type="NCBI Taxonomy" id="53417"/>
    <lineage>
        <taxon>Bacteria</taxon>
        <taxon>Pseudomonadati</taxon>
        <taxon>Pseudomonadota</taxon>
        <taxon>Gammaproteobacteria</taxon>
        <taxon>Pasteurellales</taxon>
        <taxon>Pasteurellaceae</taxon>
        <taxon>Lonepinella</taxon>
    </lineage>
</organism>
<dbReference type="InterPro" id="IPR039052">
    <property type="entry name" value="Antitox_PemI-like"/>
</dbReference>
<dbReference type="SUPFAM" id="SSF89447">
    <property type="entry name" value="AbrB/MazE/MraZ-like"/>
    <property type="match status" value="1"/>
</dbReference>
<dbReference type="RefSeq" id="WP_132302763.1">
    <property type="nucleotide sequence ID" value="NZ_CP170642.1"/>
</dbReference>
<dbReference type="GO" id="GO:0097351">
    <property type="term" value="F:toxin sequestering activity"/>
    <property type="evidence" value="ECO:0007669"/>
    <property type="project" value="InterPro"/>
</dbReference>